<dbReference type="EMBL" id="MU006727">
    <property type="protein sequence ID" value="KAF2625157.1"/>
    <property type="molecule type" value="Genomic_DNA"/>
</dbReference>
<organism evidence="1 2">
    <name type="scientific">Macroventuria anomochaeta</name>
    <dbReference type="NCBI Taxonomy" id="301207"/>
    <lineage>
        <taxon>Eukaryota</taxon>
        <taxon>Fungi</taxon>
        <taxon>Dikarya</taxon>
        <taxon>Ascomycota</taxon>
        <taxon>Pezizomycotina</taxon>
        <taxon>Dothideomycetes</taxon>
        <taxon>Pleosporomycetidae</taxon>
        <taxon>Pleosporales</taxon>
        <taxon>Pleosporineae</taxon>
        <taxon>Didymellaceae</taxon>
        <taxon>Macroventuria</taxon>
    </lineage>
</organism>
<protein>
    <submittedName>
        <fullName evidence="1">Uncharacterized protein</fullName>
    </submittedName>
</protein>
<dbReference type="Proteomes" id="UP000799754">
    <property type="component" value="Unassembled WGS sequence"/>
</dbReference>
<accession>A0ACB6RTW3</accession>
<keyword evidence="2" id="KW-1185">Reference proteome</keyword>
<gene>
    <name evidence="1" type="ORF">BU25DRAFT_123746</name>
</gene>
<proteinExistence type="predicted"/>
<comment type="caution">
    <text evidence="1">The sequence shown here is derived from an EMBL/GenBank/DDBJ whole genome shotgun (WGS) entry which is preliminary data.</text>
</comment>
<name>A0ACB6RTW3_9PLEO</name>
<sequence length="190" mass="21115">MAWLLAGPTASEAAEIILLLLVVPFLLSLSSLCASLLSYQCASRLFCARQAGFCDSLRTRIPWSRADCDCCATATREERFRQLSTIPDLGSVYITTLLVCTRLQQYERGLPSRTPFRHEVTSTRKSRFARGMHPLSCGMQANAGHPIEGTLKDTTTIPLHIRTRSGPNHPSLYHARYIVARTETNENATC</sequence>
<reference evidence="1" key="1">
    <citation type="journal article" date="2020" name="Stud. Mycol.">
        <title>101 Dothideomycetes genomes: a test case for predicting lifestyles and emergence of pathogens.</title>
        <authorList>
            <person name="Haridas S."/>
            <person name="Albert R."/>
            <person name="Binder M."/>
            <person name="Bloem J."/>
            <person name="Labutti K."/>
            <person name="Salamov A."/>
            <person name="Andreopoulos B."/>
            <person name="Baker S."/>
            <person name="Barry K."/>
            <person name="Bills G."/>
            <person name="Bluhm B."/>
            <person name="Cannon C."/>
            <person name="Castanera R."/>
            <person name="Culley D."/>
            <person name="Daum C."/>
            <person name="Ezra D."/>
            <person name="Gonzalez J."/>
            <person name="Henrissat B."/>
            <person name="Kuo A."/>
            <person name="Liang C."/>
            <person name="Lipzen A."/>
            <person name="Lutzoni F."/>
            <person name="Magnuson J."/>
            <person name="Mondo S."/>
            <person name="Nolan M."/>
            <person name="Ohm R."/>
            <person name="Pangilinan J."/>
            <person name="Park H.-J."/>
            <person name="Ramirez L."/>
            <person name="Alfaro M."/>
            <person name="Sun H."/>
            <person name="Tritt A."/>
            <person name="Yoshinaga Y."/>
            <person name="Zwiers L.-H."/>
            <person name="Turgeon B."/>
            <person name="Goodwin S."/>
            <person name="Spatafora J."/>
            <person name="Crous P."/>
            <person name="Grigoriev I."/>
        </authorList>
    </citation>
    <scope>NUCLEOTIDE SEQUENCE</scope>
    <source>
        <strain evidence="1">CBS 525.71</strain>
    </source>
</reference>
<evidence type="ECO:0000313" key="1">
    <source>
        <dbReference type="EMBL" id="KAF2625157.1"/>
    </source>
</evidence>
<evidence type="ECO:0000313" key="2">
    <source>
        <dbReference type="Proteomes" id="UP000799754"/>
    </source>
</evidence>